<evidence type="ECO:0000313" key="9">
    <source>
        <dbReference type="Proteomes" id="UP000014500"/>
    </source>
</evidence>
<dbReference type="GO" id="GO:0007015">
    <property type="term" value="P:actin filament organization"/>
    <property type="evidence" value="ECO:0007669"/>
    <property type="project" value="TreeGrafter"/>
</dbReference>
<feature type="region of interest" description="Disordered" evidence="6">
    <location>
        <begin position="811"/>
        <end position="842"/>
    </location>
</feature>
<evidence type="ECO:0000256" key="3">
    <source>
        <dbReference type="ARBA" id="ARBA00022490"/>
    </source>
</evidence>
<feature type="compositionally biased region" description="Basic and acidic residues" evidence="6">
    <location>
        <begin position="1243"/>
        <end position="1255"/>
    </location>
</feature>
<feature type="compositionally biased region" description="Polar residues" evidence="6">
    <location>
        <begin position="1256"/>
        <end position="1268"/>
    </location>
</feature>
<evidence type="ECO:0000313" key="8">
    <source>
        <dbReference type="EnsemblMetazoa" id="SMAR003425-PA"/>
    </source>
</evidence>
<evidence type="ECO:0000259" key="7">
    <source>
        <dbReference type="PROSITE" id="PS51307"/>
    </source>
</evidence>
<keyword evidence="9" id="KW-1185">Reference proteome</keyword>
<feature type="compositionally biased region" description="Basic and acidic residues" evidence="6">
    <location>
        <begin position="130"/>
        <end position="154"/>
    </location>
</feature>
<protein>
    <recommendedName>
        <fullName evidence="7">ASD2 domain-containing protein</fullName>
    </recommendedName>
</protein>
<name>T1IQV0_STRMM</name>
<evidence type="ECO:0000256" key="2">
    <source>
        <dbReference type="ARBA" id="ARBA00006469"/>
    </source>
</evidence>
<feature type="compositionally biased region" description="Polar residues" evidence="6">
    <location>
        <begin position="227"/>
        <end position="244"/>
    </location>
</feature>
<keyword evidence="5" id="KW-0175">Coiled coil</keyword>
<dbReference type="Pfam" id="PF08687">
    <property type="entry name" value="ASD2"/>
    <property type="match status" value="1"/>
</dbReference>
<feature type="region of interest" description="Disordered" evidence="6">
    <location>
        <begin position="110"/>
        <end position="222"/>
    </location>
</feature>
<comment type="subcellular location">
    <subcellularLocation>
        <location evidence="1">Cytoplasm</location>
        <location evidence="1">Cytoskeleton</location>
    </subcellularLocation>
</comment>
<dbReference type="PANTHER" id="PTHR15012:SF32">
    <property type="entry name" value="PROTEIN SHROOM"/>
    <property type="match status" value="1"/>
</dbReference>
<dbReference type="InterPro" id="IPR027685">
    <property type="entry name" value="Shroom_fam"/>
</dbReference>
<feature type="region of interest" description="Disordered" evidence="6">
    <location>
        <begin position="269"/>
        <end position="427"/>
    </location>
</feature>
<evidence type="ECO:0000256" key="1">
    <source>
        <dbReference type="ARBA" id="ARBA00004245"/>
    </source>
</evidence>
<dbReference type="eggNOG" id="ENOG502QUU2">
    <property type="taxonomic scope" value="Eukaryota"/>
</dbReference>
<feature type="compositionally biased region" description="Low complexity" evidence="6">
    <location>
        <begin position="176"/>
        <end position="188"/>
    </location>
</feature>
<sequence>MAATAPVYKRLAKRMRLLLMGSLAVPPFAFLAKASLDGTKRSVETNERSSTAVYRDWTSIEEPKLKRTHTHYQSQRSKEVHEHHHRPHGRRLSFQEAKMVTQDVKVGEEVVTGDEPPPPPQPPYHLPSRQIDETRGVRTDRERRSSRKLTKDSGYETSQYAESDYANVDWDQASDRSPTSKSNRSPSSDWGNASDHEFAASPPPPAYHDRSHGRTPDAWRGVYTRTNSSKSNYQTTGVQSTWDPVSSWGRKEVTSSVRAVPVHYSSHRTASAVRRSVPAESIGRYSSTDSLASGSSSCVSFPPAVSGAKSTPSLHVNSEDVAQRSYRSRASSASHMSNSTPNLEKDEAKVTRRTPKIYDPQPCGVYPASGRTRHQWIEEDPEGMKNMGPYQHSRQVSSQSSSGSERTSSSYSQHSRQVSSQSSFSEEDFRIQRIKEEFHQCMTYVQDYFPPPPPPYPMRYYSSEGLIYSQEVARWEQRLNPPVDNDVDSGKGSASPPPPPVRDASSLKYSSRRPTTSGHEKFSSWPVDGENSNPNKYDPYYYNKKERPPSYDDGPPPPYSPYWTRSEPQEDHEAVNDTTATPLMDRLRQDAQQTSWNGKEETAAHNYNGRDSVTSSTSSQETLKWHGSTSDLSVQSERTRSATTGAVVPVTVHSARVKPPQRHHSESVLYYGNPENEVPVRCVPIDHPNSSWAEQVRKNNATNVATTGKRLLPPPHANSFASPRSQAVANEEIRTLLSPEFAKPLMSVAQRIQDLERLQARANTNSFKKNLSGHEEEGSDRALYLDPAKKHRVSDPELKAIQKQAVRSFFERQTGVSSQRRHSSSARSSQSLPRNCLPVEEKSGLGRGHRVVDVKVAIYYNTYTQTLVSGDEVNMARERRVSGGHFASTPSPPTLRERDDGVRPRRDIALQTEWIAPARSPCKDQNSITKDGEAKNRENSTSCRPDAKNARPPERPPKRPHLNRSTPREETPPPPPLLPRAGASLASARAALVIPNDEDVEDQELLSIEESARQLRNLEPPPTAGVQRPPPPCLEGEREGDLSRGSTPELPLPPPPVRTDEVVVNDEPLPPPPTPNEVKKIFQSSISEGIDEPVSPSLIYPKDSYMSYRSERQPGRLGFDGNYHRTSPEMINSDIENNQLPNLSPTGTLTWEKKHNIGLRGPTVVYKSTDTKSATAPKPYTRTEEHTNGTQNEHRGKLSSLNSRMNGDTHFRSSIASSTTSSTISSLDGPESPPPSLASTQGHLEEDKAPEEQKSQQEMTTQTTPSINKVGQTWRQQEAECELLSKDLARQLPEEEKALQALLVPCQLKTTADYMQGLFEVSTASRRSANRARLNPGSSPPFAADVAKRSLQKAVLPADSAYYTTSESKARFLTRYSKDVKQAKMDDDTMDVGKKKEDLVTSIGRKLEILRTEQLIIHEEISANQELGRSVTNRVEKLAKSNEYEKFKLHVEEIDKITSLLLGLSGRLARAENALMDLADESSKEDREVIKAKRDKLYEQHEEAKRLKENIDRRSLQVSNFLHNYLSSDEYADYDHFIKMKSKLLIDSREIDDKIKLGEEQMMALTNNLGNSPL</sequence>
<feature type="coiled-coil region" evidence="5">
    <location>
        <begin position="1461"/>
        <end position="1514"/>
    </location>
</feature>
<dbReference type="GO" id="GO:0043296">
    <property type="term" value="C:apical junction complex"/>
    <property type="evidence" value="ECO:0007669"/>
    <property type="project" value="TreeGrafter"/>
</dbReference>
<accession>T1IQV0</accession>
<dbReference type="GO" id="GO:0030864">
    <property type="term" value="C:cortical actin cytoskeleton"/>
    <property type="evidence" value="ECO:0007669"/>
    <property type="project" value="TreeGrafter"/>
</dbReference>
<feature type="region of interest" description="Disordered" evidence="6">
    <location>
        <begin position="67"/>
        <end position="97"/>
    </location>
</feature>
<feature type="compositionally biased region" description="Polar residues" evidence="6">
    <location>
        <begin position="507"/>
        <end position="517"/>
    </location>
</feature>
<proteinExistence type="inferred from homology"/>
<feature type="compositionally biased region" description="Pro residues" evidence="6">
    <location>
        <begin position="1019"/>
        <end position="1033"/>
    </location>
</feature>
<feature type="region of interest" description="Disordered" evidence="6">
    <location>
        <begin position="1134"/>
        <end position="1268"/>
    </location>
</feature>
<comment type="similarity">
    <text evidence="2">Belongs to the shroom family.</text>
</comment>
<dbReference type="HOGENOM" id="CLU_245388_0_0_1"/>
<keyword evidence="3" id="KW-0963">Cytoplasm</keyword>
<feature type="compositionally biased region" description="Pro residues" evidence="6">
    <location>
        <begin position="115"/>
        <end position="125"/>
    </location>
</feature>
<feature type="compositionally biased region" description="Basic and acidic residues" evidence="6">
    <location>
        <begin position="207"/>
        <end position="217"/>
    </location>
</feature>
<feature type="domain" description="ASD2" evidence="7">
    <location>
        <begin position="1286"/>
        <end position="1570"/>
    </location>
</feature>
<feature type="compositionally biased region" description="Low complexity" evidence="6">
    <location>
        <begin position="979"/>
        <end position="992"/>
    </location>
</feature>
<dbReference type="InterPro" id="IPR014799">
    <property type="entry name" value="ASD2_dom"/>
</dbReference>
<feature type="compositionally biased region" description="Low complexity" evidence="6">
    <location>
        <begin position="323"/>
        <end position="339"/>
    </location>
</feature>
<feature type="compositionally biased region" description="Polar residues" evidence="6">
    <location>
        <begin position="1134"/>
        <end position="1149"/>
    </location>
</feature>
<reference evidence="8" key="2">
    <citation type="submission" date="2015-02" db="UniProtKB">
        <authorList>
            <consortium name="EnsemblMetazoa"/>
        </authorList>
    </citation>
    <scope>IDENTIFICATION</scope>
</reference>
<feature type="compositionally biased region" description="Low complexity" evidence="6">
    <location>
        <begin position="286"/>
        <end position="297"/>
    </location>
</feature>
<dbReference type="EMBL" id="JH431313">
    <property type="status" value="NOT_ANNOTATED_CDS"/>
    <property type="molecule type" value="Genomic_DNA"/>
</dbReference>
<evidence type="ECO:0000256" key="4">
    <source>
        <dbReference type="ARBA" id="ARBA00023212"/>
    </source>
</evidence>
<dbReference type="GO" id="GO:0005912">
    <property type="term" value="C:adherens junction"/>
    <property type="evidence" value="ECO:0007669"/>
    <property type="project" value="TreeGrafter"/>
</dbReference>
<evidence type="ECO:0000256" key="6">
    <source>
        <dbReference type="SAM" id="MobiDB-lite"/>
    </source>
</evidence>
<reference evidence="9" key="1">
    <citation type="submission" date="2011-05" db="EMBL/GenBank/DDBJ databases">
        <authorList>
            <person name="Richards S.R."/>
            <person name="Qu J."/>
            <person name="Jiang H."/>
            <person name="Jhangiani S.N."/>
            <person name="Agravi P."/>
            <person name="Goodspeed R."/>
            <person name="Gross S."/>
            <person name="Mandapat C."/>
            <person name="Jackson L."/>
            <person name="Mathew T."/>
            <person name="Pu L."/>
            <person name="Thornton R."/>
            <person name="Saada N."/>
            <person name="Wilczek-Boney K.B."/>
            <person name="Lee S."/>
            <person name="Kovar C."/>
            <person name="Wu Y."/>
            <person name="Scherer S.E."/>
            <person name="Worley K.C."/>
            <person name="Muzny D.M."/>
            <person name="Gibbs R."/>
        </authorList>
    </citation>
    <scope>NUCLEOTIDE SEQUENCE</scope>
    <source>
        <strain evidence="9">Brora</strain>
    </source>
</reference>
<dbReference type="EnsemblMetazoa" id="SMAR003425-RA">
    <property type="protein sequence ID" value="SMAR003425-PA"/>
    <property type="gene ID" value="SMAR003425"/>
</dbReference>
<feature type="region of interest" description="Disordered" evidence="6">
    <location>
        <begin position="480"/>
        <end position="643"/>
    </location>
</feature>
<dbReference type="PANTHER" id="PTHR15012">
    <property type="entry name" value="APICAL PROTEIN/SHROOM-RELATED"/>
    <property type="match status" value="1"/>
</dbReference>
<feature type="compositionally biased region" description="Low complexity" evidence="6">
    <location>
        <begin position="1213"/>
        <end position="1226"/>
    </location>
</feature>
<organism evidence="8 9">
    <name type="scientific">Strigamia maritima</name>
    <name type="common">European centipede</name>
    <name type="synonym">Geophilus maritimus</name>
    <dbReference type="NCBI Taxonomy" id="126957"/>
    <lineage>
        <taxon>Eukaryota</taxon>
        <taxon>Metazoa</taxon>
        <taxon>Ecdysozoa</taxon>
        <taxon>Arthropoda</taxon>
        <taxon>Myriapoda</taxon>
        <taxon>Chilopoda</taxon>
        <taxon>Pleurostigmophora</taxon>
        <taxon>Geophilomorpha</taxon>
        <taxon>Linotaeniidae</taxon>
        <taxon>Strigamia</taxon>
    </lineage>
</organism>
<feature type="compositionally biased region" description="Low complexity" evidence="6">
    <location>
        <begin position="531"/>
        <end position="542"/>
    </location>
</feature>
<dbReference type="Gene3D" id="6.10.250.3120">
    <property type="match status" value="1"/>
</dbReference>
<dbReference type="GO" id="GO:0051015">
    <property type="term" value="F:actin filament binding"/>
    <property type="evidence" value="ECO:0007669"/>
    <property type="project" value="InterPro"/>
</dbReference>
<dbReference type="Proteomes" id="UP000014500">
    <property type="component" value="Unassembled WGS sequence"/>
</dbReference>
<feature type="compositionally biased region" description="Low complexity" evidence="6">
    <location>
        <begin position="391"/>
        <end position="424"/>
    </location>
</feature>
<feature type="region of interest" description="Disordered" evidence="6">
    <location>
        <begin position="882"/>
        <end position="1079"/>
    </location>
</feature>
<feature type="compositionally biased region" description="Basic and acidic residues" evidence="6">
    <location>
        <begin position="945"/>
        <end position="957"/>
    </location>
</feature>
<feature type="region of interest" description="Disordered" evidence="6">
    <location>
        <begin position="227"/>
        <end position="246"/>
    </location>
</feature>
<dbReference type="STRING" id="126957.T1IQV0"/>
<feature type="compositionally biased region" description="Basic and acidic residues" evidence="6">
    <location>
        <begin position="1181"/>
        <end position="1196"/>
    </location>
</feature>
<evidence type="ECO:0000256" key="5">
    <source>
        <dbReference type="SAM" id="Coils"/>
    </source>
</evidence>
<keyword evidence="4" id="KW-0206">Cytoskeleton</keyword>
<feature type="compositionally biased region" description="Polar residues" evidence="6">
    <location>
        <begin position="609"/>
        <end position="643"/>
    </location>
</feature>
<dbReference type="PROSITE" id="PS51307">
    <property type="entry name" value="ASD2"/>
    <property type="match status" value="1"/>
</dbReference>
<feature type="compositionally biased region" description="Basic and acidic residues" evidence="6">
    <location>
        <begin position="895"/>
        <end position="908"/>
    </location>
</feature>
<dbReference type="GO" id="GO:0016324">
    <property type="term" value="C:apical plasma membrane"/>
    <property type="evidence" value="ECO:0007669"/>
    <property type="project" value="TreeGrafter"/>
</dbReference>